<name>A0ABY3LHN1_9GAMM</name>
<evidence type="ECO:0000256" key="1">
    <source>
        <dbReference type="ARBA" id="ARBA00004571"/>
    </source>
</evidence>
<evidence type="ECO:0000259" key="11">
    <source>
        <dbReference type="Pfam" id="PF13953"/>
    </source>
</evidence>
<dbReference type="PROSITE" id="PS01151">
    <property type="entry name" value="FIMBRIAL_USHER"/>
    <property type="match status" value="1"/>
</dbReference>
<dbReference type="Gene3D" id="2.60.40.3110">
    <property type="match status" value="1"/>
</dbReference>
<dbReference type="Gene3D" id="2.60.40.2610">
    <property type="entry name" value="Outer membrane usher protein FimD, plug domain"/>
    <property type="match status" value="1"/>
</dbReference>
<keyword evidence="9" id="KW-1029">Fimbrium biogenesis</keyword>
<evidence type="ECO:0000256" key="7">
    <source>
        <dbReference type="ARBA" id="ARBA00023136"/>
    </source>
</evidence>
<keyword evidence="5 9" id="KW-0812">Transmembrane</keyword>
<comment type="caution">
    <text evidence="13">The sequence shown here is derived from an EMBL/GenBank/DDBJ whole genome shotgun (WGS) entry which is preliminary data.</text>
</comment>
<keyword evidence="8 9" id="KW-0998">Cell outer membrane</keyword>
<evidence type="ECO:0000256" key="2">
    <source>
        <dbReference type="ARBA" id="ARBA00008064"/>
    </source>
</evidence>
<evidence type="ECO:0000313" key="13">
    <source>
        <dbReference type="EMBL" id="TXL79724.1"/>
    </source>
</evidence>
<evidence type="ECO:0000256" key="5">
    <source>
        <dbReference type="ARBA" id="ARBA00022692"/>
    </source>
</evidence>
<evidence type="ECO:0000256" key="3">
    <source>
        <dbReference type="ARBA" id="ARBA00022448"/>
    </source>
</evidence>
<feature type="chain" id="PRO_5046132001" evidence="10">
    <location>
        <begin position="22"/>
        <end position="827"/>
    </location>
</feature>
<protein>
    <submittedName>
        <fullName evidence="13">Pilin outer membrane usher protein SafC</fullName>
    </submittedName>
</protein>
<evidence type="ECO:0000256" key="6">
    <source>
        <dbReference type="ARBA" id="ARBA00022729"/>
    </source>
</evidence>
<dbReference type="InterPro" id="IPR000015">
    <property type="entry name" value="Fimb_usher"/>
</dbReference>
<dbReference type="InterPro" id="IPR043142">
    <property type="entry name" value="PapC-like_C_sf"/>
</dbReference>
<dbReference type="InterPro" id="IPR042186">
    <property type="entry name" value="FimD_plug_dom"/>
</dbReference>
<feature type="domain" description="PapC-like C-terminal" evidence="11">
    <location>
        <begin position="750"/>
        <end position="809"/>
    </location>
</feature>
<evidence type="ECO:0000313" key="14">
    <source>
        <dbReference type="Proteomes" id="UP000426772"/>
    </source>
</evidence>
<evidence type="ECO:0000256" key="10">
    <source>
        <dbReference type="SAM" id="SignalP"/>
    </source>
</evidence>
<dbReference type="Pfam" id="PF13954">
    <property type="entry name" value="PapC_N"/>
    <property type="match status" value="1"/>
</dbReference>
<dbReference type="InterPro" id="IPR025885">
    <property type="entry name" value="PapC_N"/>
</dbReference>
<evidence type="ECO:0000256" key="9">
    <source>
        <dbReference type="RuleBase" id="RU003884"/>
    </source>
</evidence>
<keyword evidence="3 9" id="KW-0813">Transport</keyword>
<keyword evidence="4" id="KW-1134">Transmembrane beta strand</keyword>
<dbReference type="PANTHER" id="PTHR30451:SF9">
    <property type="entry name" value="F1 CAPSULE-ANCHORING PROTEIN"/>
    <property type="match status" value="1"/>
</dbReference>
<comment type="subcellular location">
    <subcellularLocation>
        <location evidence="1 9">Cell outer membrane</location>
        <topology evidence="1 9">Multi-pass membrane protein</topology>
    </subcellularLocation>
</comment>
<dbReference type="SUPFAM" id="SSF141729">
    <property type="entry name" value="FimD N-terminal domain-like"/>
    <property type="match status" value="1"/>
</dbReference>
<dbReference type="InterPro" id="IPR037224">
    <property type="entry name" value="PapC_N_sf"/>
</dbReference>
<dbReference type="RefSeq" id="WP_147788679.1">
    <property type="nucleotide sequence ID" value="NZ_RCNL01000002.1"/>
</dbReference>
<sequence length="827" mass="90698">MITCRPLLVAGLVLAAIQAQGKVYTFNPELISGGGKETDLMLFSKGRQLPGTYPTDIYLNGTHVGSQPVMFISGPDTYGQQGLVPCLTREMLSGYGIRMNLFKASAEEIRRGYFSLSLIPGAQVDFRFNEQSLHLNVPQIYLKPRLKGIAPRELWDDGVPAFLMNYRVGVDQSFMHGHSGNKNQYSWLQLSPGVNVGAWRLRNFTSWQKSEGKPGHWQVINTYLERGISDMNSRLTLGERFTSSEIFASVPFRGVMLASDDRMVPSSQYMFAPVIRGVARTQARVEIKQNGYTIYNQIVAPGPFALTDFNPTGAGGDFQVTVWEADGVPQVFTVPFQTPAIALKESYLRYSIMAGQYRPSDRNVLRTPVLESTAMYGLPYGVTLYGGIQAANHYQSLSTGAGLNMGNWGALSADVAFSRGQPSGQNILEGQSLRLRYSKEITATNTSLSLFSVRFSQANYLTLGETLDSWKMYDTQGHGVRNRRKNSLGFSLSQGLGKRGYLNAGAHHTTYWNSSQHKTDFNAGYSVPLKDMTLSLNWSANQRPNRYGTDHIVSLWLSVPLKKWTGGDARASYRYTQTSSGNSGHSAGLYGNAFDQRLSWSVNQRYSPGKSTSSNNGDMFLGWTGTYGNISGSYSYDRDYQQRSIGIDGGLIAHRHGLTFTQTLGETNALIEAKGASGIKVWGSAGTSTDYRGFTAQPHLSPYHENTISLDPTSLPKEAEISITDRKVVPTAGAVIPIKFRTNIGSKAIIKLSNPDGSHASFGSVVHVPSNKTSEGIVDKDGKVYLTGLTDEGDVIVKSSGGSYKCHYNLGISKSKNGLYFLTAQCR</sequence>
<dbReference type="InterPro" id="IPR025949">
    <property type="entry name" value="PapC-like_C"/>
</dbReference>
<keyword evidence="14" id="KW-1185">Reference proteome</keyword>
<keyword evidence="6 10" id="KW-0732">Signal</keyword>
<evidence type="ECO:0000259" key="12">
    <source>
        <dbReference type="Pfam" id="PF13954"/>
    </source>
</evidence>
<reference evidence="13 14" key="1">
    <citation type="submission" date="2018-10" db="EMBL/GenBank/DDBJ databases">
        <title>Draft genome sequence of Pantoea vagans isolated from corpses of the sugarcane aphid Melanaphis sacchari Zehntner.</title>
        <authorList>
            <person name="Toledo E."/>
            <person name="Pena G."/>
            <person name="Lozano L."/>
        </authorList>
    </citation>
    <scope>NUCLEOTIDE SEQUENCE [LARGE SCALE GENOMIC DNA]</scope>
    <source>
        <strain evidence="13 14">ET-90</strain>
    </source>
</reference>
<dbReference type="Gene3D" id="2.60.40.2070">
    <property type="match status" value="1"/>
</dbReference>
<evidence type="ECO:0000256" key="8">
    <source>
        <dbReference type="ARBA" id="ARBA00023237"/>
    </source>
</evidence>
<dbReference type="Proteomes" id="UP000426772">
    <property type="component" value="Unassembled WGS sequence"/>
</dbReference>
<gene>
    <name evidence="13" type="ORF">D9O29_05470</name>
</gene>
<organism evidence="13 14">
    <name type="scientific">Pantoea vagans</name>
    <dbReference type="NCBI Taxonomy" id="470934"/>
    <lineage>
        <taxon>Bacteria</taxon>
        <taxon>Pseudomonadati</taxon>
        <taxon>Pseudomonadota</taxon>
        <taxon>Gammaproteobacteria</taxon>
        <taxon>Enterobacterales</taxon>
        <taxon>Erwiniaceae</taxon>
        <taxon>Pantoea</taxon>
    </lineage>
</organism>
<evidence type="ECO:0000256" key="4">
    <source>
        <dbReference type="ARBA" id="ARBA00022452"/>
    </source>
</evidence>
<proteinExistence type="inferred from homology"/>
<dbReference type="Gene3D" id="3.10.20.410">
    <property type="match status" value="1"/>
</dbReference>
<comment type="similarity">
    <text evidence="2 9">Belongs to the fimbrial export usher family.</text>
</comment>
<dbReference type="InterPro" id="IPR018030">
    <property type="entry name" value="Fimbrial_membr_usher_CS"/>
</dbReference>
<feature type="signal peptide" evidence="10">
    <location>
        <begin position="1"/>
        <end position="21"/>
    </location>
</feature>
<accession>A0ABY3LHN1</accession>
<dbReference type="Pfam" id="PF13953">
    <property type="entry name" value="PapC_C"/>
    <property type="match status" value="1"/>
</dbReference>
<dbReference type="EMBL" id="RCNL01000002">
    <property type="protein sequence ID" value="TXL79724.1"/>
    <property type="molecule type" value="Genomic_DNA"/>
</dbReference>
<dbReference type="Pfam" id="PF00577">
    <property type="entry name" value="Usher"/>
    <property type="match status" value="1"/>
</dbReference>
<keyword evidence="7 9" id="KW-0472">Membrane</keyword>
<dbReference type="PANTHER" id="PTHR30451">
    <property type="entry name" value="OUTER MEMBRANE USHER PROTEIN"/>
    <property type="match status" value="1"/>
</dbReference>
<feature type="domain" description="PapC N-terminal" evidence="12">
    <location>
        <begin position="25"/>
        <end position="168"/>
    </location>
</feature>